<evidence type="ECO:0000313" key="8">
    <source>
        <dbReference type="EMBL" id="WAX58496.1"/>
    </source>
</evidence>
<evidence type="ECO:0000256" key="1">
    <source>
        <dbReference type="ARBA" id="ARBA00004651"/>
    </source>
</evidence>
<accession>A0ABY7K0W7</accession>
<keyword evidence="9" id="KW-1185">Reference proteome</keyword>
<comment type="subcellular location">
    <subcellularLocation>
        <location evidence="1">Cell membrane</location>
        <topology evidence="1">Multi-pass membrane protein</topology>
    </subcellularLocation>
</comment>
<evidence type="ECO:0000256" key="4">
    <source>
        <dbReference type="ARBA" id="ARBA00022989"/>
    </source>
</evidence>
<keyword evidence="2" id="KW-1003">Cell membrane</keyword>
<feature type="transmembrane region" description="Helical" evidence="6">
    <location>
        <begin position="49"/>
        <end position="82"/>
    </location>
</feature>
<evidence type="ECO:0000256" key="5">
    <source>
        <dbReference type="ARBA" id="ARBA00023136"/>
    </source>
</evidence>
<evidence type="ECO:0000259" key="7">
    <source>
        <dbReference type="Pfam" id="PF00482"/>
    </source>
</evidence>
<feature type="domain" description="Type II secretion system protein GspF" evidence="7">
    <location>
        <begin position="105"/>
        <end position="233"/>
    </location>
</feature>
<evidence type="ECO:0000256" key="6">
    <source>
        <dbReference type="SAM" id="Phobius"/>
    </source>
</evidence>
<dbReference type="Pfam" id="PF00482">
    <property type="entry name" value="T2SSF"/>
    <property type="match status" value="1"/>
</dbReference>
<evidence type="ECO:0000313" key="9">
    <source>
        <dbReference type="Proteomes" id="UP001164693"/>
    </source>
</evidence>
<dbReference type="PANTHER" id="PTHR35007">
    <property type="entry name" value="INTEGRAL MEMBRANE PROTEIN-RELATED"/>
    <property type="match status" value="1"/>
</dbReference>
<dbReference type="PANTHER" id="PTHR35007:SF3">
    <property type="entry name" value="POSSIBLE CONSERVED ALANINE RICH MEMBRANE PROTEIN"/>
    <property type="match status" value="1"/>
</dbReference>
<feature type="transmembrane region" description="Helical" evidence="6">
    <location>
        <begin position="220"/>
        <end position="240"/>
    </location>
</feature>
<keyword evidence="3 6" id="KW-0812">Transmembrane</keyword>
<dbReference type="RefSeq" id="WP_269445034.1">
    <property type="nucleotide sequence ID" value="NZ_CP097463.1"/>
</dbReference>
<sequence>MNPGVLLITIAGLLVAGGLVSLVAAARGVTFLLPRERGKRGGAVGLKLTPLHLAGIAVGVVVLLVTGWPVAALGAVAGVIFVPEVLGGGKAAQRLIVRSQALADWTRRLADLISSGAAGSTREALNRSLTSVPEPIAAEVNRLVRRMGPIGIERALRRFAAEVGDPAADKIAGVLILRERNGGPGLADVLTALAQDLDERSRMVREVEAERAKPRANMRFIVIITAALIAGMMLFAHTFLSTYNSVIGQITLLGVAAVFAVALRWMRKLSDPPPNPTVLVDPAPVHSRSAGVRA</sequence>
<gene>
    <name evidence="8" type="ORF">M6B22_06960</name>
</gene>
<name>A0ABY7K0W7_9ACTN</name>
<reference evidence="8" key="1">
    <citation type="submission" date="2022-05" db="EMBL/GenBank/DDBJ databases">
        <title>Jatrophihabitans sp. SB3-54 whole genome sequence.</title>
        <authorList>
            <person name="Suh M.K."/>
            <person name="Eom M.K."/>
            <person name="Kim J.S."/>
            <person name="Kim H.S."/>
            <person name="Do H.E."/>
            <person name="Shin Y.K."/>
            <person name="Lee J.-S."/>
        </authorList>
    </citation>
    <scope>NUCLEOTIDE SEQUENCE</scope>
    <source>
        <strain evidence="8">SB3-54</strain>
    </source>
</reference>
<keyword evidence="4 6" id="KW-1133">Transmembrane helix</keyword>
<dbReference type="InterPro" id="IPR018076">
    <property type="entry name" value="T2SS_GspF_dom"/>
</dbReference>
<dbReference type="Proteomes" id="UP001164693">
    <property type="component" value="Chromosome"/>
</dbReference>
<organism evidence="8 9">
    <name type="scientific">Jatrophihabitans cynanchi</name>
    <dbReference type="NCBI Taxonomy" id="2944128"/>
    <lineage>
        <taxon>Bacteria</taxon>
        <taxon>Bacillati</taxon>
        <taxon>Actinomycetota</taxon>
        <taxon>Actinomycetes</taxon>
        <taxon>Jatrophihabitantales</taxon>
        <taxon>Jatrophihabitantaceae</taxon>
        <taxon>Jatrophihabitans</taxon>
    </lineage>
</organism>
<dbReference type="EMBL" id="CP097463">
    <property type="protein sequence ID" value="WAX58496.1"/>
    <property type="molecule type" value="Genomic_DNA"/>
</dbReference>
<keyword evidence="5 6" id="KW-0472">Membrane</keyword>
<feature type="transmembrane region" description="Helical" evidence="6">
    <location>
        <begin position="246"/>
        <end position="266"/>
    </location>
</feature>
<proteinExistence type="predicted"/>
<protein>
    <recommendedName>
        <fullName evidence="7">Type II secretion system protein GspF domain-containing protein</fullName>
    </recommendedName>
</protein>
<evidence type="ECO:0000256" key="2">
    <source>
        <dbReference type="ARBA" id="ARBA00022475"/>
    </source>
</evidence>
<evidence type="ECO:0000256" key="3">
    <source>
        <dbReference type="ARBA" id="ARBA00022692"/>
    </source>
</evidence>